<keyword evidence="4" id="KW-1185">Reference proteome</keyword>
<reference evidence="4" key="1">
    <citation type="submission" date="2012-12" db="EMBL/GenBank/DDBJ databases">
        <authorList>
            <person name="Hellsten U."/>
            <person name="Grimwood J."/>
            <person name="Chapman J.A."/>
            <person name="Shapiro H."/>
            <person name="Aerts A."/>
            <person name="Otillar R.P."/>
            <person name="Terry A.Y."/>
            <person name="Boore J.L."/>
            <person name="Simakov O."/>
            <person name="Marletaz F."/>
            <person name="Cho S.-J."/>
            <person name="Edsinger-Gonzales E."/>
            <person name="Havlak P."/>
            <person name="Kuo D.-H."/>
            <person name="Larsson T."/>
            <person name="Lv J."/>
            <person name="Arendt D."/>
            <person name="Savage R."/>
            <person name="Osoegawa K."/>
            <person name="de Jong P."/>
            <person name="Lindberg D.R."/>
            <person name="Seaver E.C."/>
            <person name="Weisblat D.A."/>
            <person name="Putnam N.H."/>
            <person name="Grigoriev I.V."/>
            <person name="Rokhsar D.S."/>
        </authorList>
    </citation>
    <scope>NUCLEOTIDE SEQUENCE</scope>
    <source>
        <strain evidence="4">I ESC-2004</strain>
    </source>
</reference>
<accession>R7V602</accession>
<keyword evidence="1" id="KW-0472">Membrane</keyword>
<dbReference type="HOGENOM" id="CLU_150863_0_0_1"/>
<proteinExistence type="predicted"/>
<evidence type="ECO:0000313" key="2">
    <source>
        <dbReference type="EMBL" id="ELU11766.1"/>
    </source>
</evidence>
<sequence length="123" mass="14229">MYIILWYTSTSYCLYACIFMIYTASFATPSVADASSLPSIGITDFEHIKIITKGFREQMLAYAPFWNRSISLAPKEALGMYLEKKCMTGERSNDLTYKAFLRNIEEYKWEPPMANHCLILPRN</sequence>
<dbReference type="Proteomes" id="UP000014760">
    <property type="component" value="Unassembled WGS sequence"/>
</dbReference>
<evidence type="ECO:0000313" key="4">
    <source>
        <dbReference type="Proteomes" id="UP000014760"/>
    </source>
</evidence>
<reference evidence="2 4" key="2">
    <citation type="journal article" date="2013" name="Nature">
        <title>Insights into bilaterian evolution from three spiralian genomes.</title>
        <authorList>
            <person name="Simakov O."/>
            <person name="Marletaz F."/>
            <person name="Cho S.J."/>
            <person name="Edsinger-Gonzales E."/>
            <person name="Havlak P."/>
            <person name="Hellsten U."/>
            <person name="Kuo D.H."/>
            <person name="Larsson T."/>
            <person name="Lv J."/>
            <person name="Arendt D."/>
            <person name="Savage R."/>
            <person name="Osoegawa K."/>
            <person name="de Jong P."/>
            <person name="Grimwood J."/>
            <person name="Chapman J.A."/>
            <person name="Shapiro H."/>
            <person name="Aerts A."/>
            <person name="Otillar R.P."/>
            <person name="Terry A.Y."/>
            <person name="Boore J.L."/>
            <person name="Grigoriev I.V."/>
            <person name="Lindberg D.R."/>
            <person name="Seaver E.C."/>
            <person name="Weisblat D.A."/>
            <person name="Putnam N.H."/>
            <person name="Rokhsar D.S."/>
        </authorList>
    </citation>
    <scope>NUCLEOTIDE SEQUENCE</scope>
    <source>
        <strain evidence="2 4">I ESC-2004</strain>
    </source>
</reference>
<protein>
    <submittedName>
        <fullName evidence="2 3">Uncharacterized protein</fullName>
    </submittedName>
</protein>
<dbReference type="EMBL" id="AMQN01040295">
    <property type="status" value="NOT_ANNOTATED_CDS"/>
    <property type="molecule type" value="Genomic_DNA"/>
</dbReference>
<keyword evidence="1" id="KW-1133">Transmembrane helix</keyword>
<gene>
    <name evidence="2" type="ORF">CAPTEDRAFT_228665</name>
</gene>
<dbReference type="PANTHER" id="PTHR46829:SF1">
    <property type="entry name" value="STERILE ALPHA MOTIF DOMAIN-CONTAINING PROTEIN 15"/>
    <property type="match status" value="1"/>
</dbReference>
<dbReference type="AlphaFoldDB" id="R7V602"/>
<dbReference type="OMA" id="ENVADWI"/>
<keyword evidence="1" id="KW-0812">Transmembrane</keyword>
<feature type="transmembrane region" description="Helical" evidence="1">
    <location>
        <begin position="12"/>
        <end position="32"/>
    </location>
</feature>
<name>R7V602_CAPTE</name>
<reference evidence="3" key="3">
    <citation type="submission" date="2015-06" db="UniProtKB">
        <authorList>
            <consortium name="EnsemblMetazoa"/>
        </authorList>
    </citation>
    <scope>IDENTIFICATION</scope>
</reference>
<dbReference type="PANTHER" id="PTHR46829">
    <property type="entry name" value="STERILE ALPHA MOTIF DOMAIN-CONTAINING PROTEIN 15"/>
    <property type="match status" value="1"/>
</dbReference>
<dbReference type="EMBL" id="KB296453">
    <property type="protein sequence ID" value="ELU11766.1"/>
    <property type="molecule type" value="Genomic_DNA"/>
</dbReference>
<evidence type="ECO:0000313" key="3">
    <source>
        <dbReference type="EnsemblMetazoa" id="CapteP228665"/>
    </source>
</evidence>
<dbReference type="EnsemblMetazoa" id="CapteT228665">
    <property type="protein sequence ID" value="CapteP228665"/>
    <property type="gene ID" value="CapteG228665"/>
</dbReference>
<organism evidence="2">
    <name type="scientific">Capitella teleta</name>
    <name type="common">Polychaete worm</name>
    <dbReference type="NCBI Taxonomy" id="283909"/>
    <lineage>
        <taxon>Eukaryota</taxon>
        <taxon>Metazoa</taxon>
        <taxon>Spiralia</taxon>
        <taxon>Lophotrochozoa</taxon>
        <taxon>Annelida</taxon>
        <taxon>Polychaeta</taxon>
        <taxon>Sedentaria</taxon>
        <taxon>Scolecida</taxon>
        <taxon>Capitellidae</taxon>
        <taxon>Capitella</taxon>
    </lineage>
</organism>
<evidence type="ECO:0000256" key="1">
    <source>
        <dbReference type="SAM" id="Phobius"/>
    </source>
</evidence>
<dbReference type="OrthoDB" id="6133291at2759"/>